<gene>
    <name evidence="1" type="ORF">GYMLUDRAFT_175073</name>
</gene>
<organism evidence="1 2">
    <name type="scientific">Collybiopsis luxurians FD-317 M1</name>
    <dbReference type="NCBI Taxonomy" id="944289"/>
    <lineage>
        <taxon>Eukaryota</taxon>
        <taxon>Fungi</taxon>
        <taxon>Dikarya</taxon>
        <taxon>Basidiomycota</taxon>
        <taxon>Agaricomycotina</taxon>
        <taxon>Agaricomycetes</taxon>
        <taxon>Agaricomycetidae</taxon>
        <taxon>Agaricales</taxon>
        <taxon>Marasmiineae</taxon>
        <taxon>Omphalotaceae</taxon>
        <taxon>Collybiopsis</taxon>
        <taxon>Collybiopsis luxurians</taxon>
    </lineage>
</organism>
<dbReference type="InterPro" id="IPR031755">
    <property type="entry name" value="Inhibitor_I66"/>
</dbReference>
<accession>A0A0D0CCG7</accession>
<dbReference type="AlphaFoldDB" id="A0A0D0CCG7"/>
<dbReference type="CDD" id="cd23428">
    <property type="entry name" value="beta-trefoil_Ricin_SPI"/>
    <property type="match status" value="1"/>
</dbReference>
<evidence type="ECO:0000313" key="1">
    <source>
        <dbReference type="EMBL" id="KIK55782.1"/>
    </source>
</evidence>
<dbReference type="GO" id="GO:0004867">
    <property type="term" value="F:serine-type endopeptidase inhibitor activity"/>
    <property type="evidence" value="ECO:0007669"/>
    <property type="project" value="InterPro"/>
</dbReference>
<dbReference type="Gene3D" id="2.80.10.50">
    <property type="match status" value="1"/>
</dbReference>
<dbReference type="EMBL" id="KN834803">
    <property type="protein sequence ID" value="KIK55782.1"/>
    <property type="molecule type" value="Genomic_DNA"/>
</dbReference>
<keyword evidence="2" id="KW-1185">Reference proteome</keyword>
<protein>
    <submittedName>
        <fullName evidence="1">Uncharacterized protein</fullName>
    </submittedName>
</protein>
<dbReference type="Pfam" id="PF16850">
    <property type="entry name" value="Inhibitor_I66"/>
    <property type="match status" value="1"/>
</dbReference>
<sequence>MVWVILNNGRYVGRPLHEDKSLNPKPIMILPRDAKPEEIGGNHIAKIRGAPTAPGFPPVPGDMVFALLVDKDKAERWQFVSVPQHGENRFIIVGNDHKGWIAPQEEYEPINYNHLLVIPTDPPRYTPNEVFEIKQVVFD</sequence>
<dbReference type="OrthoDB" id="3439489at2759"/>
<dbReference type="HOGENOM" id="CLU_115968_3_1_1"/>
<evidence type="ECO:0000313" key="2">
    <source>
        <dbReference type="Proteomes" id="UP000053593"/>
    </source>
</evidence>
<proteinExistence type="predicted"/>
<name>A0A0D0CCG7_9AGAR</name>
<dbReference type="Proteomes" id="UP000053593">
    <property type="component" value="Unassembled WGS sequence"/>
</dbReference>
<reference evidence="1 2" key="1">
    <citation type="submission" date="2014-04" db="EMBL/GenBank/DDBJ databases">
        <title>Evolutionary Origins and Diversification of the Mycorrhizal Mutualists.</title>
        <authorList>
            <consortium name="DOE Joint Genome Institute"/>
            <consortium name="Mycorrhizal Genomics Consortium"/>
            <person name="Kohler A."/>
            <person name="Kuo A."/>
            <person name="Nagy L.G."/>
            <person name="Floudas D."/>
            <person name="Copeland A."/>
            <person name="Barry K.W."/>
            <person name="Cichocki N."/>
            <person name="Veneault-Fourrey C."/>
            <person name="LaButti K."/>
            <person name="Lindquist E.A."/>
            <person name="Lipzen A."/>
            <person name="Lundell T."/>
            <person name="Morin E."/>
            <person name="Murat C."/>
            <person name="Riley R."/>
            <person name="Ohm R."/>
            <person name="Sun H."/>
            <person name="Tunlid A."/>
            <person name="Henrissat B."/>
            <person name="Grigoriev I.V."/>
            <person name="Hibbett D.S."/>
            <person name="Martin F."/>
        </authorList>
    </citation>
    <scope>NUCLEOTIDE SEQUENCE [LARGE SCALE GENOMIC DNA]</scope>
    <source>
        <strain evidence="1 2">FD-317 M1</strain>
    </source>
</reference>